<protein>
    <submittedName>
        <fullName evidence="2">VOC family protein</fullName>
    </submittedName>
</protein>
<dbReference type="InterPro" id="IPR029068">
    <property type="entry name" value="Glyas_Bleomycin-R_OHBP_Dase"/>
</dbReference>
<dbReference type="Gene3D" id="3.10.180.10">
    <property type="entry name" value="2,3-Dihydroxybiphenyl 1,2-Dioxygenase, domain 1"/>
    <property type="match status" value="1"/>
</dbReference>
<dbReference type="SUPFAM" id="SSF54593">
    <property type="entry name" value="Glyoxalase/Bleomycin resistance protein/Dihydroxybiphenyl dioxygenase"/>
    <property type="match status" value="1"/>
</dbReference>
<dbReference type="Proteomes" id="UP001596997">
    <property type="component" value="Unassembled WGS sequence"/>
</dbReference>
<dbReference type="RefSeq" id="WP_377715935.1">
    <property type="nucleotide sequence ID" value="NZ_JBHTJM010000009.1"/>
</dbReference>
<dbReference type="EMBL" id="JBHTJM010000009">
    <property type="protein sequence ID" value="MFD0964387.1"/>
    <property type="molecule type" value="Genomic_DNA"/>
</dbReference>
<reference evidence="3" key="1">
    <citation type="journal article" date="2019" name="Int. J. Syst. Evol. Microbiol.">
        <title>The Global Catalogue of Microorganisms (GCM) 10K type strain sequencing project: providing services to taxonomists for standard genome sequencing and annotation.</title>
        <authorList>
            <consortium name="The Broad Institute Genomics Platform"/>
            <consortium name="The Broad Institute Genome Sequencing Center for Infectious Disease"/>
            <person name="Wu L."/>
            <person name="Ma J."/>
        </authorList>
    </citation>
    <scope>NUCLEOTIDE SEQUENCE [LARGE SCALE GENOMIC DNA]</scope>
    <source>
        <strain evidence="3">CCUG 62114</strain>
    </source>
</reference>
<feature type="domain" description="Glyoxalase/fosfomycin resistance/dioxygenase" evidence="1">
    <location>
        <begin position="3"/>
        <end position="132"/>
    </location>
</feature>
<evidence type="ECO:0000259" key="1">
    <source>
        <dbReference type="Pfam" id="PF00903"/>
    </source>
</evidence>
<evidence type="ECO:0000313" key="3">
    <source>
        <dbReference type="Proteomes" id="UP001596997"/>
    </source>
</evidence>
<gene>
    <name evidence="2" type="ORF">ACFQ1O_10265</name>
</gene>
<sequence length="136" mass="15238">MKLNPYLNFDGNCEEALHFYADVLGGEIKMMMRFTDAPPGSFKIEDTWKDKIMHATLAFGEDNNILLSDSVHPGFVQGNNAHMSLNVLDEEEAEKVFNNLLEGGNSTMPFGPVFWGGKFGMLTDKFGVQWMVSSEH</sequence>
<dbReference type="PANTHER" id="PTHR33990:SF1">
    <property type="entry name" value="PROTEIN YJDN"/>
    <property type="match status" value="1"/>
</dbReference>
<dbReference type="PANTHER" id="PTHR33990">
    <property type="entry name" value="PROTEIN YJDN-RELATED"/>
    <property type="match status" value="1"/>
</dbReference>
<dbReference type="Pfam" id="PF00903">
    <property type="entry name" value="Glyoxalase"/>
    <property type="match status" value="1"/>
</dbReference>
<evidence type="ECO:0000313" key="2">
    <source>
        <dbReference type="EMBL" id="MFD0964387.1"/>
    </source>
</evidence>
<comment type="caution">
    <text evidence="2">The sequence shown here is derived from an EMBL/GenBank/DDBJ whole genome shotgun (WGS) entry which is preliminary data.</text>
</comment>
<name>A0ABW3I432_9FLAO</name>
<proteinExistence type="predicted"/>
<accession>A0ABW3I432</accession>
<dbReference type="CDD" id="cd06588">
    <property type="entry name" value="PhnB_like"/>
    <property type="match status" value="1"/>
</dbReference>
<organism evidence="2 3">
    <name type="scientific">Pseudofulvibacter geojedonensis</name>
    <dbReference type="NCBI Taxonomy" id="1123758"/>
    <lineage>
        <taxon>Bacteria</taxon>
        <taxon>Pseudomonadati</taxon>
        <taxon>Bacteroidota</taxon>
        <taxon>Flavobacteriia</taxon>
        <taxon>Flavobacteriales</taxon>
        <taxon>Flavobacteriaceae</taxon>
        <taxon>Pseudofulvibacter</taxon>
    </lineage>
</organism>
<dbReference type="InterPro" id="IPR028973">
    <property type="entry name" value="PhnB-like"/>
</dbReference>
<dbReference type="InterPro" id="IPR004360">
    <property type="entry name" value="Glyas_Fos-R_dOase_dom"/>
</dbReference>
<keyword evidence="3" id="KW-1185">Reference proteome</keyword>